<dbReference type="Pfam" id="PF12680">
    <property type="entry name" value="SnoaL_2"/>
    <property type="match status" value="1"/>
</dbReference>
<feature type="domain" description="SnoaL-like" evidence="1">
    <location>
        <begin position="17"/>
        <end position="120"/>
    </location>
</feature>
<accession>A0A4Q7V4Y8</accession>
<dbReference type="InterPro" id="IPR037401">
    <property type="entry name" value="SnoaL-like"/>
</dbReference>
<dbReference type="AlphaFoldDB" id="A0A4Q7V4Y8"/>
<dbReference type="InterPro" id="IPR032710">
    <property type="entry name" value="NTF2-like_dom_sf"/>
</dbReference>
<sequence length="140" mass="15171">MSTTGSDISSGPISVARDAYDAFARGDVPALLAMLDPDVVWRAPEGVPWGGEHRGTDQVREFFAALAGAVDEAAIDLARILPAGTDRVLVEGVERYRIGPTRVDLPFAHVARWRAGLITEFTDYTNVLELRRALDAHGRA</sequence>
<name>A0A4Q7V4Y8_PSEST</name>
<evidence type="ECO:0000313" key="3">
    <source>
        <dbReference type="Proteomes" id="UP000291591"/>
    </source>
</evidence>
<comment type="caution">
    <text evidence="2">The sequence shown here is derived from an EMBL/GenBank/DDBJ whole genome shotgun (WGS) entry which is preliminary data.</text>
</comment>
<proteinExistence type="predicted"/>
<dbReference type="Proteomes" id="UP000291591">
    <property type="component" value="Unassembled WGS sequence"/>
</dbReference>
<reference evidence="2 3" key="1">
    <citation type="submission" date="2019-02" db="EMBL/GenBank/DDBJ databases">
        <title>Sequencing the genomes of 1000 actinobacteria strains.</title>
        <authorList>
            <person name="Klenk H.-P."/>
        </authorList>
    </citation>
    <scope>NUCLEOTIDE SEQUENCE [LARGE SCALE GENOMIC DNA]</scope>
    <source>
        <strain evidence="2 3">DSM 45779</strain>
    </source>
</reference>
<dbReference type="SUPFAM" id="SSF54427">
    <property type="entry name" value="NTF2-like"/>
    <property type="match status" value="1"/>
</dbReference>
<evidence type="ECO:0000313" key="2">
    <source>
        <dbReference type="EMBL" id="RZT87689.1"/>
    </source>
</evidence>
<dbReference type="EMBL" id="SHKL01000001">
    <property type="protein sequence ID" value="RZT87689.1"/>
    <property type="molecule type" value="Genomic_DNA"/>
</dbReference>
<keyword evidence="3" id="KW-1185">Reference proteome</keyword>
<evidence type="ECO:0000259" key="1">
    <source>
        <dbReference type="Pfam" id="PF12680"/>
    </source>
</evidence>
<dbReference type="RefSeq" id="WP_165438464.1">
    <property type="nucleotide sequence ID" value="NZ_SHKL01000001.1"/>
</dbReference>
<protein>
    <recommendedName>
        <fullName evidence="1">SnoaL-like domain-containing protein</fullName>
    </recommendedName>
</protein>
<gene>
    <name evidence="2" type="ORF">EV383_4615</name>
</gene>
<dbReference type="Gene3D" id="3.10.450.50">
    <property type="match status" value="1"/>
</dbReference>
<organism evidence="2 3">
    <name type="scientific">Pseudonocardia sediminis</name>
    <dbReference type="NCBI Taxonomy" id="1397368"/>
    <lineage>
        <taxon>Bacteria</taxon>
        <taxon>Bacillati</taxon>
        <taxon>Actinomycetota</taxon>
        <taxon>Actinomycetes</taxon>
        <taxon>Pseudonocardiales</taxon>
        <taxon>Pseudonocardiaceae</taxon>
        <taxon>Pseudonocardia</taxon>
    </lineage>
</organism>